<dbReference type="SUPFAM" id="SSF52777">
    <property type="entry name" value="CoA-dependent acyltransferases"/>
    <property type="match status" value="1"/>
</dbReference>
<comment type="caution">
    <text evidence="1">The sequence shown here is derived from an EMBL/GenBank/DDBJ whole genome shotgun (WGS) entry which is preliminary data.</text>
</comment>
<dbReference type="EMBL" id="PRKZ01000006">
    <property type="protein sequence ID" value="RAW49123.1"/>
    <property type="molecule type" value="Genomic_DNA"/>
</dbReference>
<evidence type="ECO:0008006" key="3">
    <source>
        <dbReference type="Google" id="ProtNLM"/>
    </source>
</evidence>
<dbReference type="RefSeq" id="WP_112115802.1">
    <property type="nucleotide sequence ID" value="NZ_PRKZ01000006.1"/>
</dbReference>
<evidence type="ECO:0000313" key="1">
    <source>
        <dbReference type="EMBL" id="RAW49123.1"/>
    </source>
</evidence>
<proteinExistence type="predicted"/>
<gene>
    <name evidence="1" type="ORF">C4N25_09100</name>
</gene>
<organism evidence="1 2">
    <name type="scientific">Faecalibacterium prausnitzii</name>
    <dbReference type="NCBI Taxonomy" id="853"/>
    <lineage>
        <taxon>Bacteria</taxon>
        <taxon>Bacillati</taxon>
        <taxon>Bacillota</taxon>
        <taxon>Clostridia</taxon>
        <taxon>Eubacteriales</taxon>
        <taxon>Oscillospiraceae</taxon>
        <taxon>Faecalibacterium</taxon>
    </lineage>
</organism>
<dbReference type="Proteomes" id="UP000251634">
    <property type="component" value="Unassembled WGS sequence"/>
</dbReference>
<dbReference type="AlphaFoldDB" id="A0A329TJH9"/>
<evidence type="ECO:0000313" key="2">
    <source>
        <dbReference type="Proteomes" id="UP000251634"/>
    </source>
</evidence>
<name>A0A329TJH9_9FIRM</name>
<reference evidence="1 2" key="1">
    <citation type="submission" date="2018-02" db="EMBL/GenBank/DDBJ databases">
        <title>Complete genome sequencing of Faecalibacterium prausnitzii strains isolated from the human gut.</title>
        <authorList>
            <person name="Fitzgerald B.C."/>
            <person name="Shkoporov A.N."/>
            <person name="Ross P.R."/>
            <person name="Hill C."/>
        </authorList>
    </citation>
    <scope>NUCLEOTIDE SEQUENCE [LARGE SCALE GENOMIC DNA]</scope>
    <source>
        <strain evidence="1 2">APC942/8-14-2</strain>
    </source>
</reference>
<sequence>MNAEQRSVFQGIVYYYREHTVLCRYELTMKDPVDAELLQQACDEARPLAGYFFQKVVWEKREAHLAPNDAPFRVRIGHVQPHIPEDTDDYQLAFSCEGNQIFFDWFHFLADGRGVSQLVTLVLKLYCNLRYGTAFACEPLVSDPPYDIEDILARYPESQVENDMQKEVTQTSEAKPQLVRVRLDKQSLLDAALPLGVKPFSALMALFCKAGREYFGRDDLRYNYSTDARDAMGTPKALFNCVASFQRPVTVTEADTLATLVPGVEADIRHNLTKEPKLFRVAEQMGWVYQVYRQRASLKIKKRVFQMGEYISGFPSDFWVSYQGDPFVPADPDLEKYLTDFQTWVPADGASIGVECTTLHGVITICIQNKAQMPGYAAALRHAFESAGVKVLEAAELGPSPYTSPYIP</sequence>
<protein>
    <recommendedName>
        <fullName evidence="3">Alcohol acetyltransferase</fullName>
    </recommendedName>
</protein>
<accession>A0A329TJH9</accession>